<sequence>MTGQPFFFTSYAVRRADSPLVAKFHARLQQEVRIKRGRSAPSDGFLDTVSLKLGSGWRPQLVDALRTTRVLVALLSDDYFDSEWCGREWAVMTERIRRATPPGGPEPVAVLPLFWVPVNRPLPGPVSDLQYRTPRLGDAYADSCLIDVMRGDSRAYHKFVVELTDYMLEISGTPLPELDAAGTGAMAPAFGPVGAPVTPGPPGAGAAGTPGASEVAGTEPVAVGFPQAGAPETGTAGTAVSTVPPVPPGTAVPMSPVEKREFIELLLESDVCRTRDAWDVYMESIHSLIRPERLNALSDGGGVHTRVTALVNAALRRRTPDVLRAVADAFAEQTGEEEARPVRGRVEAAVAKWPAT</sequence>
<dbReference type="RefSeq" id="WP_344281741.1">
    <property type="nucleotide sequence ID" value="NZ_BAAAKV010000057.1"/>
</dbReference>
<evidence type="ECO:0000313" key="3">
    <source>
        <dbReference type="EMBL" id="GAA1189047.1"/>
    </source>
</evidence>
<dbReference type="Gene3D" id="3.40.50.10140">
    <property type="entry name" value="Toll/interleukin-1 receptor homology (TIR) domain"/>
    <property type="match status" value="1"/>
</dbReference>
<proteinExistence type="predicted"/>
<reference evidence="3 4" key="1">
    <citation type="journal article" date="2019" name="Int. J. Syst. Evol. Microbiol.">
        <title>The Global Catalogue of Microorganisms (GCM) 10K type strain sequencing project: providing services to taxonomists for standard genome sequencing and annotation.</title>
        <authorList>
            <consortium name="The Broad Institute Genomics Platform"/>
            <consortium name="The Broad Institute Genome Sequencing Center for Infectious Disease"/>
            <person name="Wu L."/>
            <person name="Ma J."/>
        </authorList>
    </citation>
    <scope>NUCLEOTIDE SEQUENCE [LARGE SCALE GENOMIC DNA]</scope>
    <source>
        <strain evidence="3 4">JCM 12696</strain>
    </source>
</reference>
<dbReference type="InterPro" id="IPR035897">
    <property type="entry name" value="Toll_tir_struct_dom_sf"/>
</dbReference>
<protein>
    <recommendedName>
        <fullName evidence="2">TIR domain-containing protein</fullName>
    </recommendedName>
</protein>
<feature type="region of interest" description="Disordered" evidence="1">
    <location>
        <begin position="224"/>
        <end position="252"/>
    </location>
</feature>
<organism evidence="3 4">
    <name type="scientific">Streptomyces hebeiensis</name>
    <dbReference type="NCBI Taxonomy" id="229486"/>
    <lineage>
        <taxon>Bacteria</taxon>
        <taxon>Bacillati</taxon>
        <taxon>Actinomycetota</taxon>
        <taxon>Actinomycetes</taxon>
        <taxon>Kitasatosporales</taxon>
        <taxon>Streptomycetaceae</taxon>
        <taxon>Streptomyces</taxon>
    </lineage>
</organism>
<feature type="domain" description="TIR" evidence="2">
    <location>
        <begin position="7"/>
        <end position="131"/>
    </location>
</feature>
<evidence type="ECO:0000259" key="2">
    <source>
        <dbReference type="Pfam" id="PF13676"/>
    </source>
</evidence>
<evidence type="ECO:0000256" key="1">
    <source>
        <dbReference type="SAM" id="MobiDB-lite"/>
    </source>
</evidence>
<accession>A0ABN1V0Z8</accession>
<gene>
    <name evidence="3" type="ORF">GCM10009654_53270</name>
</gene>
<dbReference type="SUPFAM" id="SSF52200">
    <property type="entry name" value="Toll/Interleukin receptor TIR domain"/>
    <property type="match status" value="1"/>
</dbReference>
<dbReference type="Proteomes" id="UP001501371">
    <property type="component" value="Unassembled WGS sequence"/>
</dbReference>
<feature type="compositionally biased region" description="Low complexity" evidence="1">
    <location>
        <begin position="228"/>
        <end position="243"/>
    </location>
</feature>
<dbReference type="EMBL" id="BAAAKV010000057">
    <property type="protein sequence ID" value="GAA1189047.1"/>
    <property type="molecule type" value="Genomic_DNA"/>
</dbReference>
<comment type="caution">
    <text evidence="3">The sequence shown here is derived from an EMBL/GenBank/DDBJ whole genome shotgun (WGS) entry which is preliminary data.</text>
</comment>
<feature type="region of interest" description="Disordered" evidence="1">
    <location>
        <begin position="197"/>
        <end position="216"/>
    </location>
</feature>
<evidence type="ECO:0000313" key="4">
    <source>
        <dbReference type="Proteomes" id="UP001501371"/>
    </source>
</evidence>
<dbReference type="Pfam" id="PF13676">
    <property type="entry name" value="TIR_2"/>
    <property type="match status" value="1"/>
</dbReference>
<name>A0ABN1V0Z8_9ACTN</name>
<keyword evidence="4" id="KW-1185">Reference proteome</keyword>
<dbReference type="InterPro" id="IPR000157">
    <property type="entry name" value="TIR_dom"/>
</dbReference>